<feature type="domain" description="BPTI/Kunitz inhibitor" evidence="8">
    <location>
        <begin position="373"/>
        <end position="423"/>
    </location>
</feature>
<dbReference type="SUPFAM" id="SSF57362">
    <property type="entry name" value="BPTI-like"/>
    <property type="match status" value="7"/>
</dbReference>
<keyword evidence="6" id="KW-0812">Transmembrane</keyword>
<keyword evidence="2" id="KW-0964">Secreted</keyword>
<dbReference type="OrthoDB" id="7790983at2759"/>
<dbReference type="InterPro" id="IPR020901">
    <property type="entry name" value="Prtase_inh_Kunz-CS"/>
</dbReference>
<dbReference type="PROSITE" id="PS00280">
    <property type="entry name" value="BPTI_KUNITZ_1"/>
    <property type="match status" value="5"/>
</dbReference>
<reference evidence="9 10" key="1">
    <citation type="submission" date="2015-04" db="EMBL/GenBank/DDBJ databases">
        <authorList>
            <person name="Syromyatnikov M.Y."/>
            <person name="Popov V.N."/>
        </authorList>
    </citation>
    <scope>NUCLEOTIDE SEQUENCE [LARGE SCALE GENOMIC DNA]</scope>
</reference>
<dbReference type="GO" id="GO:0005615">
    <property type="term" value="C:extracellular space"/>
    <property type="evidence" value="ECO:0007669"/>
    <property type="project" value="TreeGrafter"/>
</dbReference>
<feature type="domain" description="BPTI/Kunitz inhibitor" evidence="8">
    <location>
        <begin position="287"/>
        <end position="337"/>
    </location>
</feature>
<gene>
    <name evidence="9" type="primary">similar to Papilin</name>
    <name evidence="9" type="ORF">CLUMA_CG018238</name>
</gene>
<dbReference type="STRING" id="568069.A0A1J1IYX5"/>
<proteinExistence type="predicted"/>
<evidence type="ECO:0000256" key="4">
    <source>
        <dbReference type="ARBA" id="ARBA00022900"/>
    </source>
</evidence>
<evidence type="ECO:0000256" key="1">
    <source>
        <dbReference type="ARBA" id="ARBA00004613"/>
    </source>
</evidence>
<dbReference type="FunFam" id="4.10.410.10:FF:000011">
    <property type="entry name" value="Tissue factor pathway inhibitor"/>
    <property type="match status" value="2"/>
</dbReference>
<feature type="transmembrane region" description="Helical" evidence="6">
    <location>
        <begin position="208"/>
        <end position="230"/>
    </location>
</feature>
<protein>
    <submittedName>
        <fullName evidence="9">CLUMA_CG018238, isoform A</fullName>
    </submittedName>
</protein>
<dbReference type="GO" id="GO:0004867">
    <property type="term" value="F:serine-type endopeptidase inhibitor activity"/>
    <property type="evidence" value="ECO:0007669"/>
    <property type="project" value="UniProtKB-KW"/>
</dbReference>
<keyword evidence="10" id="KW-1185">Reference proteome</keyword>
<dbReference type="AlphaFoldDB" id="A0A1J1IYX5"/>
<dbReference type="InterPro" id="IPR036880">
    <property type="entry name" value="Kunitz_BPTI_sf"/>
</dbReference>
<keyword evidence="3" id="KW-0646">Protease inhibitor</keyword>
<dbReference type="PROSITE" id="PS51257">
    <property type="entry name" value="PROKAR_LIPOPROTEIN"/>
    <property type="match status" value="1"/>
</dbReference>
<accession>A0A1J1IYX5</accession>
<evidence type="ECO:0000256" key="5">
    <source>
        <dbReference type="ARBA" id="ARBA00023157"/>
    </source>
</evidence>
<dbReference type="Pfam" id="PF00014">
    <property type="entry name" value="Kunitz_BPTI"/>
    <property type="match status" value="6"/>
</dbReference>
<comment type="subcellular location">
    <subcellularLocation>
        <location evidence="1">Secreted</location>
    </subcellularLocation>
</comment>
<organism evidence="9 10">
    <name type="scientific">Clunio marinus</name>
    <dbReference type="NCBI Taxonomy" id="568069"/>
    <lineage>
        <taxon>Eukaryota</taxon>
        <taxon>Metazoa</taxon>
        <taxon>Ecdysozoa</taxon>
        <taxon>Arthropoda</taxon>
        <taxon>Hexapoda</taxon>
        <taxon>Insecta</taxon>
        <taxon>Pterygota</taxon>
        <taxon>Neoptera</taxon>
        <taxon>Endopterygota</taxon>
        <taxon>Diptera</taxon>
        <taxon>Nematocera</taxon>
        <taxon>Chironomoidea</taxon>
        <taxon>Chironomidae</taxon>
        <taxon>Clunio</taxon>
    </lineage>
</organism>
<evidence type="ECO:0000313" key="10">
    <source>
        <dbReference type="Proteomes" id="UP000183832"/>
    </source>
</evidence>
<dbReference type="PRINTS" id="PR00759">
    <property type="entry name" value="BASICPTASE"/>
</dbReference>
<dbReference type="SMART" id="SM00131">
    <property type="entry name" value="KU"/>
    <property type="match status" value="7"/>
</dbReference>
<evidence type="ECO:0000256" key="2">
    <source>
        <dbReference type="ARBA" id="ARBA00022525"/>
    </source>
</evidence>
<dbReference type="PANTHER" id="PTHR10083">
    <property type="entry name" value="KUNITZ-TYPE PROTEASE INHIBITOR-RELATED"/>
    <property type="match status" value="1"/>
</dbReference>
<feature type="signal peptide" evidence="7">
    <location>
        <begin position="1"/>
        <end position="20"/>
    </location>
</feature>
<keyword evidence="5" id="KW-1015">Disulfide bond</keyword>
<feature type="transmembrane region" description="Helical" evidence="6">
    <location>
        <begin position="75"/>
        <end position="93"/>
    </location>
</feature>
<evidence type="ECO:0000256" key="7">
    <source>
        <dbReference type="SAM" id="SignalP"/>
    </source>
</evidence>
<feature type="domain" description="BPTI/Kunitz inhibitor" evidence="8">
    <location>
        <begin position="429"/>
        <end position="479"/>
    </location>
</feature>
<evidence type="ECO:0000313" key="9">
    <source>
        <dbReference type="EMBL" id="CRL05351.1"/>
    </source>
</evidence>
<sequence>MNFKFLILVFAALFACEICSLPKKTGPCRGVFRRWYYNAQAKECQAFIYAGCYGNSNNFLSEEECLSTCVLKMNLKFLILVFAALFACGYCTLPSEMGPCKAALLRWYFDVETKTCQTFSWGGCGGNSNKFLSEEECLKICTLPSETGDCRAVILRWYYNAQAKECQGFVWGGCGGNANKFLNEVECLRTCDALVFKSSKIAKMNFKLIVLVLVLAVPFASACSCMGGFVPRYCAMPSAIGRCKSAYSRWYFDAQTKHCRPFNYSGCGGNPNNFPTEEDCVKTCGFCSLSYEVGKCQATFTRWYYNAKDKKCHTFTYGGCGGNSNNFQNEADCMKICAPKKFKMNFKFLVLVFAALFVRVKLEKKGRVVPKFCKLASEMGPCEAAFTRWYFDVKTKKCQTFTWGGCGGNPNNFQSEVECLTTCSGLGFCALPSDGGPCKAFYSRWYYNAQDNECQTFTWGGCMGNLNNFQSETHCNKACGEF</sequence>
<dbReference type="PROSITE" id="PS50279">
    <property type="entry name" value="BPTI_KUNITZ_2"/>
    <property type="match status" value="7"/>
</dbReference>
<evidence type="ECO:0000256" key="6">
    <source>
        <dbReference type="SAM" id="Phobius"/>
    </source>
</evidence>
<feature type="domain" description="BPTI/Kunitz inhibitor" evidence="8">
    <location>
        <begin position="234"/>
        <end position="284"/>
    </location>
</feature>
<keyword evidence="4" id="KW-0722">Serine protease inhibitor</keyword>
<keyword evidence="6" id="KW-0472">Membrane</keyword>
<feature type="domain" description="BPTI/Kunitz inhibitor" evidence="8">
    <location>
        <begin position="19"/>
        <end position="69"/>
    </location>
</feature>
<evidence type="ECO:0000259" key="8">
    <source>
        <dbReference type="PROSITE" id="PS50279"/>
    </source>
</evidence>
<dbReference type="Gene3D" id="4.10.410.10">
    <property type="entry name" value="Pancreatic trypsin inhibitor Kunitz domain"/>
    <property type="match status" value="7"/>
</dbReference>
<dbReference type="InterPro" id="IPR002223">
    <property type="entry name" value="Kunitz_BPTI"/>
</dbReference>
<dbReference type="CDD" id="cd00109">
    <property type="entry name" value="Kunitz-type"/>
    <property type="match status" value="5"/>
</dbReference>
<feature type="chain" id="PRO_5012023534" evidence="7">
    <location>
        <begin position="21"/>
        <end position="482"/>
    </location>
</feature>
<dbReference type="InterPro" id="IPR050098">
    <property type="entry name" value="TFPI/VKTCI-like"/>
</dbReference>
<evidence type="ECO:0000256" key="3">
    <source>
        <dbReference type="ARBA" id="ARBA00022690"/>
    </source>
</evidence>
<dbReference type="EMBL" id="CVRI01000064">
    <property type="protein sequence ID" value="CRL05351.1"/>
    <property type="molecule type" value="Genomic_DNA"/>
</dbReference>
<feature type="domain" description="BPTI/Kunitz inhibitor" evidence="8">
    <location>
        <begin position="91"/>
        <end position="141"/>
    </location>
</feature>
<name>A0A1J1IYX5_9DIPT</name>
<dbReference type="PANTHER" id="PTHR10083:SF374">
    <property type="entry name" value="BPTI_KUNITZ INHIBITOR DOMAIN-CONTAINING PROTEIN"/>
    <property type="match status" value="1"/>
</dbReference>
<dbReference type="Proteomes" id="UP000183832">
    <property type="component" value="Unassembled WGS sequence"/>
</dbReference>
<keyword evidence="7" id="KW-0732">Signal</keyword>
<keyword evidence="6" id="KW-1133">Transmembrane helix</keyword>
<feature type="domain" description="BPTI/Kunitz inhibitor" evidence="8">
    <location>
        <begin position="141"/>
        <end position="191"/>
    </location>
</feature>
<dbReference type="FunFam" id="4.10.410.10:FF:000020">
    <property type="entry name" value="Collagen, type VI, alpha 3"/>
    <property type="match status" value="2"/>
</dbReference>